<evidence type="ECO:0000313" key="2">
    <source>
        <dbReference type="EMBL" id="GLH98868.1"/>
    </source>
</evidence>
<gene>
    <name evidence="2" type="ORF">Pa4123_41430</name>
</gene>
<keyword evidence="3" id="KW-1185">Reference proteome</keyword>
<evidence type="ECO:0000259" key="1">
    <source>
        <dbReference type="Pfam" id="PF08241"/>
    </source>
</evidence>
<protein>
    <recommendedName>
        <fullName evidence="1">Methyltransferase type 11 domain-containing protein</fullName>
    </recommendedName>
</protein>
<dbReference type="CDD" id="cd02440">
    <property type="entry name" value="AdoMet_MTases"/>
    <property type="match status" value="1"/>
</dbReference>
<comment type="caution">
    <text evidence="2">The sequence shown here is derived from an EMBL/GenBank/DDBJ whole genome shotgun (WGS) entry which is preliminary data.</text>
</comment>
<dbReference type="PANTHER" id="PTHR42912">
    <property type="entry name" value="METHYLTRANSFERASE"/>
    <property type="match status" value="1"/>
</dbReference>
<dbReference type="SUPFAM" id="SSF53335">
    <property type="entry name" value="S-adenosyl-L-methionine-dependent methyltransferases"/>
    <property type="match status" value="1"/>
</dbReference>
<dbReference type="Pfam" id="PF08241">
    <property type="entry name" value="Methyltransf_11"/>
    <property type="match status" value="1"/>
</dbReference>
<dbReference type="RefSeq" id="WP_281898110.1">
    <property type="nucleotide sequence ID" value="NZ_BSDI01000019.1"/>
</dbReference>
<organism evidence="2 3">
    <name type="scientific">Phytohabitans aurantiacus</name>
    <dbReference type="NCBI Taxonomy" id="3016789"/>
    <lineage>
        <taxon>Bacteria</taxon>
        <taxon>Bacillati</taxon>
        <taxon>Actinomycetota</taxon>
        <taxon>Actinomycetes</taxon>
        <taxon>Micromonosporales</taxon>
        <taxon>Micromonosporaceae</taxon>
    </lineage>
</organism>
<name>A0ABQ5QWI2_9ACTN</name>
<sequence>MATPTSPFTDRAIVRGQLYATPDRLNDRTNALRRAKISGPNAAVTLATLAAETLPTARRIIDIGCGQGTSTLHLARQYPAAAVCAVDLSPALLGVVRQRVPECEQIAGDFHHLPIASASIDLAVAAFCLYHSPHPRRALADIARCLHRDGRLIVATKSADSYRTIDILMSRSGLDPEASRRASLYQTFHSANAGVVAITAALRVLRRVDEVHTFRFADLEHLAQYAATNPNYHLGPELTADPARLAAALRERLPDTTATTTSTVTYLVLERP</sequence>
<dbReference type="PANTHER" id="PTHR42912:SF45">
    <property type="entry name" value="23S RRNA (GUANINE(745)-N(1))-METHYLTRANSFERASE"/>
    <property type="match status" value="1"/>
</dbReference>
<reference evidence="2" key="1">
    <citation type="submission" date="2022-12" db="EMBL/GenBank/DDBJ databases">
        <title>New Phytohabitans aurantiacus sp. RD004123 nov., an actinomycete isolated from soil.</title>
        <authorList>
            <person name="Triningsih D.W."/>
            <person name="Harunari E."/>
            <person name="Igarashi Y."/>
        </authorList>
    </citation>
    <scope>NUCLEOTIDE SEQUENCE</scope>
    <source>
        <strain evidence="2">RD004123</strain>
    </source>
</reference>
<dbReference type="Proteomes" id="UP001144280">
    <property type="component" value="Unassembled WGS sequence"/>
</dbReference>
<dbReference type="InterPro" id="IPR050508">
    <property type="entry name" value="Methyltransf_Superfamily"/>
</dbReference>
<dbReference type="InterPro" id="IPR013216">
    <property type="entry name" value="Methyltransf_11"/>
</dbReference>
<feature type="domain" description="Methyltransferase type 11" evidence="1">
    <location>
        <begin position="61"/>
        <end position="154"/>
    </location>
</feature>
<dbReference type="EMBL" id="BSDI01000019">
    <property type="protein sequence ID" value="GLH98868.1"/>
    <property type="molecule type" value="Genomic_DNA"/>
</dbReference>
<proteinExistence type="predicted"/>
<dbReference type="Gene3D" id="3.40.50.150">
    <property type="entry name" value="Vaccinia Virus protein VP39"/>
    <property type="match status" value="1"/>
</dbReference>
<accession>A0ABQ5QWI2</accession>
<dbReference type="InterPro" id="IPR029063">
    <property type="entry name" value="SAM-dependent_MTases_sf"/>
</dbReference>
<evidence type="ECO:0000313" key="3">
    <source>
        <dbReference type="Proteomes" id="UP001144280"/>
    </source>
</evidence>